<dbReference type="AlphaFoldDB" id="A0A4C1TS76"/>
<dbReference type="EMBL" id="BGZK01000082">
    <property type="protein sequence ID" value="GBP16853.1"/>
    <property type="molecule type" value="Genomic_DNA"/>
</dbReference>
<proteinExistence type="predicted"/>
<keyword evidence="2" id="KW-1185">Reference proteome</keyword>
<accession>A0A4C1TS76</accession>
<protein>
    <recommendedName>
        <fullName evidence="3">Reverse transcriptase domain-containing protein</fullName>
    </recommendedName>
</protein>
<organism evidence="1 2">
    <name type="scientific">Eumeta variegata</name>
    <name type="common">Bagworm moth</name>
    <name type="synonym">Eumeta japonica</name>
    <dbReference type="NCBI Taxonomy" id="151549"/>
    <lineage>
        <taxon>Eukaryota</taxon>
        <taxon>Metazoa</taxon>
        <taxon>Ecdysozoa</taxon>
        <taxon>Arthropoda</taxon>
        <taxon>Hexapoda</taxon>
        <taxon>Insecta</taxon>
        <taxon>Pterygota</taxon>
        <taxon>Neoptera</taxon>
        <taxon>Endopterygota</taxon>
        <taxon>Lepidoptera</taxon>
        <taxon>Glossata</taxon>
        <taxon>Ditrysia</taxon>
        <taxon>Tineoidea</taxon>
        <taxon>Psychidae</taxon>
        <taxon>Oiketicinae</taxon>
        <taxon>Eumeta</taxon>
    </lineage>
</organism>
<comment type="caution">
    <text evidence="1">The sequence shown here is derived from an EMBL/GenBank/DDBJ whole genome shotgun (WGS) entry which is preliminary data.</text>
</comment>
<reference evidence="1 2" key="1">
    <citation type="journal article" date="2019" name="Commun. Biol.">
        <title>The bagworm genome reveals a unique fibroin gene that provides high tensile strength.</title>
        <authorList>
            <person name="Kono N."/>
            <person name="Nakamura H."/>
            <person name="Ohtoshi R."/>
            <person name="Tomita M."/>
            <person name="Numata K."/>
            <person name="Arakawa K."/>
        </authorList>
    </citation>
    <scope>NUCLEOTIDE SEQUENCE [LARGE SCALE GENOMIC DNA]</scope>
</reference>
<evidence type="ECO:0000313" key="2">
    <source>
        <dbReference type="Proteomes" id="UP000299102"/>
    </source>
</evidence>
<evidence type="ECO:0000313" key="1">
    <source>
        <dbReference type="EMBL" id="GBP16853.1"/>
    </source>
</evidence>
<sequence>MKASEPTKLSRGTMSTREVRTVDLRDFLDSERLNVLNEGNTPTFENAVTFAVQVDGWSGPRLVSSTLIYNTAKALWSEFGTAINFALNKRTLTFDCAAAIPYRSSKRRLKSPWWSSKLEGLKGDACTKKWRIRNSAPSKQEYVVGEYVQAKEVYKRAVAKAQTWKRFCSAQDGESLWNSIYRVVKETGKNLEDVLLQADTGQVLGPDESATLLAENFVPDTLTLTICFIWKPKGKPTEIVNHPQLRGICPRCTHLLPGLMSETLLKNFILKRPRTLMGSHRTYARRQFSGTWVCSLRWRANASSCNIFPVLERGCFRQLVVAGAGDPTARSKLPSKPSKHDLGALAGPTLWNLILDSLLRELGELSVYVQAFVNDVIFICSGESASSREEDANRALTHVHSWRVKKS</sequence>
<dbReference type="OrthoDB" id="411871at2759"/>
<dbReference type="Proteomes" id="UP000299102">
    <property type="component" value="Unassembled WGS sequence"/>
</dbReference>
<gene>
    <name evidence="1" type="ORF">EVAR_13233_1</name>
</gene>
<name>A0A4C1TS76_EUMVA</name>
<evidence type="ECO:0008006" key="3">
    <source>
        <dbReference type="Google" id="ProtNLM"/>
    </source>
</evidence>